<comment type="caution">
    <text evidence="2">The sequence shown here is derived from an EMBL/GenBank/DDBJ whole genome shotgun (WGS) entry which is preliminary data.</text>
</comment>
<feature type="region of interest" description="Disordered" evidence="1">
    <location>
        <begin position="55"/>
        <end position="86"/>
    </location>
</feature>
<accession>A0A8T0IK99</accession>
<protein>
    <submittedName>
        <fullName evidence="2">Uncharacterized protein</fullName>
    </submittedName>
</protein>
<dbReference type="Proteomes" id="UP000822688">
    <property type="component" value="Chromosome 3"/>
</dbReference>
<evidence type="ECO:0000313" key="3">
    <source>
        <dbReference type="Proteomes" id="UP000822688"/>
    </source>
</evidence>
<name>A0A8T0IK99_CERPU</name>
<feature type="compositionally biased region" description="Polar residues" evidence="1">
    <location>
        <begin position="69"/>
        <end position="86"/>
    </location>
</feature>
<gene>
    <name evidence="2" type="ORF">KC19_3G124500</name>
</gene>
<dbReference type="AlphaFoldDB" id="A0A8T0IK99"/>
<proteinExistence type="predicted"/>
<reference evidence="2" key="1">
    <citation type="submission" date="2020-06" db="EMBL/GenBank/DDBJ databases">
        <title>WGS assembly of Ceratodon purpureus strain R40.</title>
        <authorList>
            <person name="Carey S.B."/>
            <person name="Jenkins J."/>
            <person name="Shu S."/>
            <person name="Lovell J.T."/>
            <person name="Sreedasyam A."/>
            <person name="Maumus F."/>
            <person name="Tiley G.P."/>
            <person name="Fernandez-Pozo N."/>
            <person name="Barry K."/>
            <person name="Chen C."/>
            <person name="Wang M."/>
            <person name="Lipzen A."/>
            <person name="Daum C."/>
            <person name="Saski C.A."/>
            <person name="Payton A.C."/>
            <person name="Mcbreen J.C."/>
            <person name="Conrad R.E."/>
            <person name="Kollar L.M."/>
            <person name="Olsson S."/>
            <person name="Huttunen S."/>
            <person name="Landis J.B."/>
            <person name="Wickett N.J."/>
            <person name="Johnson M.G."/>
            <person name="Rensing S.A."/>
            <person name="Grimwood J."/>
            <person name="Schmutz J."/>
            <person name="Mcdaniel S.F."/>
        </authorList>
    </citation>
    <scope>NUCLEOTIDE SEQUENCE</scope>
    <source>
        <strain evidence="2">R40</strain>
    </source>
</reference>
<evidence type="ECO:0000256" key="1">
    <source>
        <dbReference type="SAM" id="MobiDB-lite"/>
    </source>
</evidence>
<keyword evidence="3" id="KW-1185">Reference proteome</keyword>
<sequence>MYKKIPKAWPRQPVNKAPPIFHNIESAPSFIRASRLNPLYGNLLLLVATKLGGHSSCNNSRKGARDQDNWANGQIPSRGNHVSFSS</sequence>
<organism evidence="2 3">
    <name type="scientific">Ceratodon purpureus</name>
    <name type="common">Fire moss</name>
    <name type="synonym">Dicranum purpureum</name>
    <dbReference type="NCBI Taxonomy" id="3225"/>
    <lineage>
        <taxon>Eukaryota</taxon>
        <taxon>Viridiplantae</taxon>
        <taxon>Streptophyta</taxon>
        <taxon>Embryophyta</taxon>
        <taxon>Bryophyta</taxon>
        <taxon>Bryophytina</taxon>
        <taxon>Bryopsida</taxon>
        <taxon>Dicranidae</taxon>
        <taxon>Pseudoditrichales</taxon>
        <taxon>Ditrichaceae</taxon>
        <taxon>Ceratodon</taxon>
    </lineage>
</organism>
<dbReference type="EMBL" id="CM026423">
    <property type="protein sequence ID" value="KAG0583296.1"/>
    <property type="molecule type" value="Genomic_DNA"/>
</dbReference>
<evidence type="ECO:0000313" key="2">
    <source>
        <dbReference type="EMBL" id="KAG0583296.1"/>
    </source>
</evidence>